<dbReference type="InterPro" id="IPR007712">
    <property type="entry name" value="RelE/ParE_toxin"/>
</dbReference>
<evidence type="ECO:0000313" key="2">
    <source>
        <dbReference type="EMBL" id="TLU99336.1"/>
    </source>
</evidence>
<dbReference type="RefSeq" id="WP_138367625.1">
    <property type="nucleotide sequence ID" value="NZ_VCEJ01000005.1"/>
</dbReference>
<dbReference type="Gene3D" id="3.30.2310.20">
    <property type="entry name" value="RelE-like"/>
    <property type="match status" value="1"/>
</dbReference>
<dbReference type="Proteomes" id="UP000306402">
    <property type="component" value="Unassembled WGS sequence"/>
</dbReference>
<name>A0A5R9KTC5_9BACT</name>
<dbReference type="OrthoDB" id="5570653at2"/>
<dbReference type="AlphaFoldDB" id="A0A5R9KTC5"/>
<keyword evidence="1" id="KW-1277">Toxin-antitoxin system</keyword>
<dbReference type="PANTHER" id="PTHR38813:SF1">
    <property type="entry name" value="TOXIN RELE1-RELATED"/>
    <property type="match status" value="1"/>
</dbReference>
<accession>A0A5R9KTC5</accession>
<evidence type="ECO:0000256" key="1">
    <source>
        <dbReference type="ARBA" id="ARBA00022649"/>
    </source>
</evidence>
<dbReference type="InterPro" id="IPR035093">
    <property type="entry name" value="RelE/ParE_toxin_dom_sf"/>
</dbReference>
<keyword evidence="3" id="KW-1185">Reference proteome</keyword>
<organism evidence="2 3">
    <name type="scientific">Dyadobacter luticola</name>
    <dbReference type="NCBI Taxonomy" id="1979387"/>
    <lineage>
        <taxon>Bacteria</taxon>
        <taxon>Pseudomonadati</taxon>
        <taxon>Bacteroidota</taxon>
        <taxon>Cytophagia</taxon>
        <taxon>Cytophagales</taxon>
        <taxon>Spirosomataceae</taxon>
        <taxon>Dyadobacter</taxon>
    </lineage>
</organism>
<evidence type="ECO:0000313" key="3">
    <source>
        <dbReference type="Proteomes" id="UP000306402"/>
    </source>
</evidence>
<dbReference type="EMBL" id="VCEJ01000005">
    <property type="protein sequence ID" value="TLU99336.1"/>
    <property type="molecule type" value="Genomic_DNA"/>
</dbReference>
<comment type="caution">
    <text evidence="2">The sequence shown here is derived from an EMBL/GenBank/DDBJ whole genome shotgun (WGS) entry which is preliminary data.</text>
</comment>
<dbReference type="InterPro" id="IPR052747">
    <property type="entry name" value="TA_system_RelE_toxin"/>
</dbReference>
<proteinExistence type="predicted"/>
<reference evidence="2 3" key="1">
    <citation type="submission" date="2019-05" db="EMBL/GenBank/DDBJ databases">
        <authorList>
            <person name="Qu J.-H."/>
        </authorList>
    </citation>
    <scope>NUCLEOTIDE SEQUENCE [LARGE SCALE GENOMIC DNA]</scope>
    <source>
        <strain evidence="2 3">T17</strain>
    </source>
</reference>
<sequence length="89" mass="10477">MVVEYVKRFEKDLKKAPKDIQKRVFEVILKLKEAENLEVSGVDYKKMAGQEGQYHRIRVGDWRIGIEYIHPDVTLLRVLARGNVYKSFP</sequence>
<dbReference type="Pfam" id="PF05016">
    <property type="entry name" value="ParE_toxin"/>
    <property type="match status" value="1"/>
</dbReference>
<gene>
    <name evidence="2" type="ORF">FEN17_22490</name>
</gene>
<dbReference type="SUPFAM" id="SSF143011">
    <property type="entry name" value="RelE-like"/>
    <property type="match status" value="1"/>
</dbReference>
<protein>
    <submittedName>
        <fullName evidence="2">Type II toxin-antitoxin system RelE/ParE family toxin</fullName>
    </submittedName>
</protein>
<dbReference type="PANTHER" id="PTHR38813">
    <property type="match status" value="1"/>
</dbReference>